<dbReference type="WBParaSite" id="PgB14X_g025_t04">
    <property type="protein sequence ID" value="PgB14X_g025_t04"/>
    <property type="gene ID" value="PgB14X_g025"/>
</dbReference>
<keyword evidence="2" id="KW-1185">Reference proteome</keyword>
<dbReference type="Proteomes" id="UP000887569">
    <property type="component" value="Unplaced"/>
</dbReference>
<evidence type="ECO:0000313" key="2">
    <source>
        <dbReference type="Proteomes" id="UP000887569"/>
    </source>
</evidence>
<evidence type="ECO:0000313" key="3">
    <source>
        <dbReference type="WBParaSite" id="PgB14X_g025_t04"/>
    </source>
</evidence>
<feature type="compositionally biased region" description="Polar residues" evidence="1">
    <location>
        <begin position="32"/>
        <end position="44"/>
    </location>
</feature>
<accession>A0A914ZQK1</accession>
<reference evidence="3" key="1">
    <citation type="submission" date="2022-11" db="UniProtKB">
        <authorList>
            <consortium name="WormBaseParasite"/>
        </authorList>
    </citation>
    <scope>IDENTIFICATION</scope>
</reference>
<organism evidence="2 3">
    <name type="scientific">Parascaris univalens</name>
    <name type="common">Nematode worm</name>
    <dbReference type="NCBI Taxonomy" id="6257"/>
    <lineage>
        <taxon>Eukaryota</taxon>
        <taxon>Metazoa</taxon>
        <taxon>Ecdysozoa</taxon>
        <taxon>Nematoda</taxon>
        <taxon>Chromadorea</taxon>
        <taxon>Rhabditida</taxon>
        <taxon>Spirurina</taxon>
        <taxon>Ascaridomorpha</taxon>
        <taxon>Ascaridoidea</taxon>
        <taxon>Ascarididae</taxon>
        <taxon>Parascaris</taxon>
    </lineage>
</organism>
<name>A0A914ZQK1_PARUN</name>
<feature type="region of interest" description="Disordered" evidence="1">
    <location>
        <begin position="15"/>
        <end position="44"/>
    </location>
</feature>
<sequence>YRKWTRRTSWLPDCMREESARSRPSPYMPATGSGTAQGLSSNSSTGSELLRLTRLISAKSDDYSPLLASIRAGFSYDPRG</sequence>
<protein>
    <submittedName>
        <fullName evidence="3">Uncharacterized protein</fullName>
    </submittedName>
</protein>
<dbReference type="AlphaFoldDB" id="A0A914ZQK1"/>
<proteinExistence type="predicted"/>
<evidence type="ECO:0000256" key="1">
    <source>
        <dbReference type="SAM" id="MobiDB-lite"/>
    </source>
</evidence>